<dbReference type="InterPro" id="IPR024083">
    <property type="entry name" value="Fumarase/histidase_N"/>
</dbReference>
<evidence type="ECO:0000313" key="2">
    <source>
        <dbReference type="EMBL" id="SVB34500.1"/>
    </source>
</evidence>
<dbReference type="GO" id="GO:0003824">
    <property type="term" value="F:catalytic activity"/>
    <property type="evidence" value="ECO:0007669"/>
    <property type="project" value="InterPro"/>
</dbReference>
<dbReference type="InterPro" id="IPR022761">
    <property type="entry name" value="Fumarate_lyase_N"/>
</dbReference>
<reference evidence="2" key="1">
    <citation type="submission" date="2018-05" db="EMBL/GenBank/DDBJ databases">
        <authorList>
            <person name="Lanie J.A."/>
            <person name="Ng W.-L."/>
            <person name="Kazmierczak K.M."/>
            <person name="Andrzejewski T.M."/>
            <person name="Davidsen T.M."/>
            <person name="Wayne K.J."/>
            <person name="Tettelin H."/>
            <person name="Glass J.I."/>
            <person name="Rusch D."/>
            <person name="Podicherti R."/>
            <person name="Tsui H.-C.T."/>
            <person name="Winkler M.E."/>
        </authorList>
    </citation>
    <scope>NUCLEOTIDE SEQUENCE</scope>
</reference>
<feature type="non-terminal residue" evidence="2">
    <location>
        <position position="121"/>
    </location>
</feature>
<dbReference type="Gene3D" id="1.10.275.10">
    <property type="entry name" value="Fumarase/aspartase (N-terminal domain)"/>
    <property type="match status" value="1"/>
</dbReference>
<name>A0A382D7W2_9ZZZZ</name>
<dbReference type="SUPFAM" id="SSF48557">
    <property type="entry name" value="L-aspartase-like"/>
    <property type="match status" value="1"/>
</dbReference>
<dbReference type="PANTHER" id="PTHR43411:SF1">
    <property type="entry name" value="ADENYLOSUCCINATE LYASE"/>
    <property type="match status" value="1"/>
</dbReference>
<protein>
    <recommendedName>
        <fullName evidence="1">Fumarate lyase N-terminal domain-containing protein</fullName>
    </recommendedName>
</protein>
<dbReference type="InterPro" id="IPR047136">
    <property type="entry name" value="PurB_bact"/>
</dbReference>
<feature type="domain" description="Fumarate lyase N-terminal" evidence="1">
    <location>
        <begin position="3"/>
        <end position="119"/>
    </location>
</feature>
<dbReference type="InterPro" id="IPR008948">
    <property type="entry name" value="L-Aspartase-like"/>
</dbReference>
<gene>
    <name evidence="2" type="ORF">METZ01_LOCUS187354</name>
</gene>
<sequence>MDGRYANSVKDLSAYFSESALMGYRLKVEIEYLIALGNEKSIKELSAFSQEEQSRLRKIYQNFNTVGAEKVKQIETTTNHDVKAIEYYIQGKMKKALHPWIHFGLTSEDVNNLSYSLMWQD</sequence>
<evidence type="ECO:0000259" key="1">
    <source>
        <dbReference type="Pfam" id="PF00206"/>
    </source>
</evidence>
<dbReference type="EMBL" id="UINC01038061">
    <property type="protein sequence ID" value="SVB34500.1"/>
    <property type="molecule type" value="Genomic_DNA"/>
</dbReference>
<organism evidence="2">
    <name type="scientific">marine metagenome</name>
    <dbReference type="NCBI Taxonomy" id="408172"/>
    <lineage>
        <taxon>unclassified sequences</taxon>
        <taxon>metagenomes</taxon>
        <taxon>ecological metagenomes</taxon>
    </lineage>
</organism>
<accession>A0A382D7W2</accession>
<dbReference type="PANTHER" id="PTHR43411">
    <property type="entry name" value="ADENYLOSUCCINATE LYASE"/>
    <property type="match status" value="1"/>
</dbReference>
<dbReference type="AlphaFoldDB" id="A0A382D7W2"/>
<proteinExistence type="predicted"/>
<dbReference type="Pfam" id="PF00206">
    <property type="entry name" value="Lyase_1"/>
    <property type="match status" value="1"/>
</dbReference>